<comment type="caution">
    <text evidence="1">The sequence shown here is derived from an EMBL/GenBank/DDBJ whole genome shotgun (WGS) entry which is preliminary data.</text>
</comment>
<evidence type="ECO:0008006" key="3">
    <source>
        <dbReference type="Google" id="ProtNLM"/>
    </source>
</evidence>
<reference evidence="1 2" key="1">
    <citation type="submission" date="2017-04" db="EMBL/GenBank/DDBJ databases">
        <title>Cronobacter sakazakii, ST83 Lineage Isolates.</title>
        <authorList>
            <person name="Chase H."/>
            <person name="Tall B."/>
            <person name="Gopinath G."/>
            <person name="Lehner A."/>
        </authorList>
    </citation>
    <scope>NUCLEOTIDE SEQUENCE [LARGE SCALE GENOMIC DNA]</scope>
    <source>
        <strain evidence="1 2">MOD1_Comp15</strain>
    </source>
</reference>
<dbReference type="Proteomes" id="UP000244856">
    <property type="component" value="Unassembled WGS sequence"/>
</dbReference>
<organism evidence="1 2">
    <name type="scientific">Cronobacter sakazakii</name>
    <name type="common">Enterobacter sakazakii</name>
    <dbReference type="NCBI Taxonomy" id="28141"/>
    <lineage>
        <taxon>Bacteria</taxon>
        <taxon>Pseudomonadati</taxon>
        <taxon>Pseudomonadota</taxon>
        <taxon>Gammaproteobacteria</taxon>
        <taxon>Enterobacterales</taxon>
        <taxon>Enterobacteriaceae</taxon>
        <taxon>Cronobacter</taxon>
    </lineage>
</organism>
<proteinExistence type="predicted"/>
<dbReference type="Gene3D" id="2.30.30.40">
    <property type="entry name" value="SH3 Domains"/>
    <property type="match status" value="1"/>
</dbReference>
<dbReference type="AlphaFoldDB" id="A0AA45HG08"/>
<dbReference type="EMBL" id="NCTU01000005">
    <property type="protein sequence ID" value="PUW04929.1"/>
    <property type="molecule type" value="Genomic_DNA"/>
</dbReference>
<evidence type="ECO:0000313" key="1">
    <source>
        <dbReference type="EMBL" id="PUW04929.1"/>
    </source>
</evidence>
<protein>
    <recommendedName>
        <fullName evidence="3">SH3 domain-containing protein</fullName>
    </recommendedName>
</protein>
<name>A0AA45HG08_CROSK</name>
<evidence type="ECO:0000313" key="2">
    <source>
        <dbReference type="Proteomes" id="UP000244856"/>
    </source>
</evidence>
<accession>A0AA45HG08</accession>
<sequence length="94" mass="10416">MNVLMPEIATGLELETTQQTHWQTLMQVTSQRAWLSATPDIANRRKAWIVKGDVVGVIQTQGNWAEIEYVGDSGKTTHGWVNSNDIQPLTPPAS</sequence>
<gene>
    <name evidence="1" type="ORF">B7T07_09920</name>
</gene>